<dbReference type="AlphaFoldDB" id="A0A839U8N8"/>
<dbReference type="InterPro" id="IPR050155">
    <property type="entry name" value="HAD-like_hydrolase_sf"/>
</dbReference>
<dbReference type="Proteomes" id="UP000554520">
    <property type="component" value="Unassembled WGS sequence"/>
</dbReference>
<evidence type="ECO:0000313" key="6">
    <source>
        <dbReference type="Proteomes" id="UP000554520"/>
    </source>
</evidence>
<evidence type="ECO:0000313" key="5">
    <source>
        <dbReference type="EMBL" id="MBB3144559.1"/>
    </source>
</evidence>
<name>A0A839U8N8_9HYPH</name>
<comment type="similarity">
    <text evidence="3">Belongs to the HAD-like hydrolase superfamily. CbbY/CbbZ/Gph/YieH family.</text>
</comment>
<sequence>MPTAGSSQIRGILFDKDGTLVDFNRTWFGITMELAHKAADGDEARARALVEAGGYDWEMEKFRGGSVIAAGTVNDIVDLWHPELTIEEKRARISAYNAYAVQEGSRRAIGIGGLHVTLEALVAQGFVLGIATNDSEAGARATAEALGLTALFSVIIGYDSVARAKPHADQLHLFAAKTGLEPKSIAMVGDNAHDLEMAHAAGAGLAIGVLSGNSTLDDLAHLSDAILGSIAELPQFLEKRAETRPLPVAALRPSPQGGG</sequence>
<dbReference type="RefSeq" id="WP_183661057.1">
    <property type="nucleotide sequence ID" value="NZ_JACHXN010000002.1"/>
</dbReference>
<dbReference type="InterPro" id="IPR036412">
    <property type="entry name" value="HAD-like_sf"/>
</dbReference>
<evidence type="ECO:0000256" key="4">
    <source>
        <dbReference type="ARBA" id="ARBA00013078"/>
    </source>
</evidence>
<dbReference type="GO" id="GO:0006281">
    <property type="term" value="P:DNA repair"/>
    <property type="evidence" value="ECO:0007669"/>
    <property type="project" value="TreeGrafter"/>
</dbReference>
<evidence type="ECO:0000256" key="3">
    <source>
        <dbReference type="ARBA" id="ARBA00006171"/>
    </source>
</evidence>
<dbReference type="SUPFAM" id="SSF56784">
    <property type="entry name" value="HAD-like"/>
    <property type="match status" value="1"/>
</dbReference>
<dbReference type="PANTHER" id="PTHR43434">
    <property type="entry name" value="PHOSPHOGLYCOLATE PHOSPHATASE"/>
    <property type="match status" value="1"/>
</dbReference>
<keyword evidence="5" id="KW-0378">Hydrolase</keyword>
<gene>
    <name evidence="5" type="ORF">FHS21_000955</name>
</gene>
<dbReference type="Pfam" id="PF00702">
    <property type="entry name" value="Hydrolase"/>
    <property type="match status" value="1"/>
</dbReference>
<comment type="caution">
    <text evidence="5">The sequence shown here is derived from an EMBL/GenBank/DDBJ whole genome shotgun (WGS) entry which is preliminary data.</text>
</comment>
<dbReference type="EC" id="3.1.3.18" evidence="4"/>
<dbReference type="Gene3D" id="3.40.50.1000">
    <property type="entry name" value="HAD superfamily/HAD-like"/>
    <property type="match status" value="1"/>
</dbReference>
<accession>A0A839U8N8</accession>
<evidence type="ECO:0000256" key="1">
    <source>
        <dbReference type="ARBA" id="ARBA00000830"/>
    </source>
</evidence>
<dbReference type="SFLD" id="SFLDS00003">
    <property type="entry name" value="Haloacid_Dehalogenase"/>
    <property type="match status" value="1"/>
</dbReference>
<evidence type="ECO:0000256" key="2">
    <source>
        <dbReference type="ARBA" id="ARBA00004818"/>
    </source>
</evidence>
<comment type="pathway">
    <text evidence="2">Organic acid metabolism; glycolate biosynthesis; glycolate from 2-phosphoglycolate: step 1/1.</text>
</comment>
<protein>
    <recommendedName>
        <fullName evidence="4">phosphoglycolate phosphatase</fullName>
        <ecNumber evidence="4">3.1.3.18</ecNumber>
    </recommendedName>
</protein>
<organism evidence="5 6">
    <name type="scientific">Phyllobacterium trifolii</name>
    <dbReference type="NCBI Taxonomy" id="300193"/>
    <lineage>
        <taxon>Bacteria</taxon>
        <taxon>Pseudomonadati</taxon>
        <taxon>Pseudomonadota</taxon>
        <taxon>Alphaproteobacteria</taxon>
        <taxon>Hyphomicrobiales</taxon>
        <taxon>Phyllobacteriaceae</taxon>
        <taxon>Phyllobacterium</taxon>
    </lineage>
</organism>
<keyword evidence="6" id="KW-1185">Reference proteome</keyword>
<dbReference type="InterPro" id="IPR023198">
    <property type="entry name" value="PGP-like_dom2"/>
</dbReference>
<reference evidence="5 6" key="1">
    <citation type="submission" date="2020-08" db="EMBL/GenBank/DDBJ databases">
        <title>Genomic Encyclopedia of Type Strains, Phase III (KMG-III): the genomes of soil and plant-associated and newly described type strains.</title>
        <authorList>
            <person name="Whitman W."/>
        </authorList>
    </citation>
    <scope>NUCLEOTIDE SEQUENCE [LARGE SCALE GENOMIC DNA]</scope>
    <source>
        <strain evidence="5 6">CECT 7015</strain>
    </source>
</reference>
<dbReference type="GO" id="GO:0005829">
    <property type="term" value="C:cytosol"/>
    <property type="evidence" value="ECO:0007669"/>
    <property type="project" value="TreeGrafter"/>
</dbReference>
<dbReference type="GO" id="GO:0008967">
    <property type="term" value="F:phosphoglycolate phosphatase activity"/>
    <property type="evidence" value="ECO:0007669"/>
    <property type="project" value="UniProtKB-EC"/>
</dbReference>
<dbReference type="InterPro" id="IPR023214">
    <property type="entry name" value="HAD_sf"/>
</dbReference>
<dbReference type="EMBL" id="JACHXN010000002">
    <property type="protein sequence ID" value="MBB3144559.1"/>
    <property type="molecule type" value="Genomic_DNA"/>
</dbReference>
<dbReference type="PRINTS" id="PR00413">
    <property type="entry name" value="HADHALOGNASE"/>
</dbReference>
<dbReference type="Gene3D" id="1.10.150.240">
    <property type="entry name" value="Putative phosphatase, domain 2"/>
    <property type="match status" value="1"/>
</dbReference>
<dbReference type="SFLD" id="SFLDG01129">
    <property type="entry name" value="C1.5:_HAD__Beta-PGM__Phosphata"/>
    <property type="match status" value="1"/>
</dbReference>
<proteinExistence type="inferred from homology"/>
<dbReference type="InterPro" id="IPR006439">
    <property type="entry name" value="HAD-SF_hydro_IA"/>
</dbReference>
<dbReference type="PANTHER" id="PTHR43434:SF1">
    <property type="entry name" value="PHOSPHOGLYCOLATE PHOSPHATASE"/>
    <property type="match status" value="1"/>
</dbReference>
<dbReference type="NCBIfam" id="TIGR01549">
    <property type="entry name" value="HAD-SF-IA-v1"/>
    <property type="match status" value="1"/>
</dbReference>
<comment type="catalytic activity">
    <reaction evidence="1">
        <text>2-phosphoglycolate + H2O = glycolate + phosphate</text>
        <dbReference type="Rhea" id="RHEA:14369"/>
        <dbReference type="ChEBI" id="CHEBI:15377"/>
        <dbReference type="ChEBI" id="CHEBI:29805"/>
        <dbReference type="ChEBI" id="CHEBI:43474"/>
        <dbReference type="ChEBI" id="CHEBI:58033"/>
        <dbReference type="EC" id="3.1.3.18"/>
    </reaction>
</comment>